<feature type="compositionally biased region" description="Pro residues" evidence="1">
    <location>
        <begin position="295"/>
        <end position="304"/>
    </location>
</feature>
<dbReference type="AlphaFoldDB" id="A0A7I7NJ51"/>
<evidence type="ECO:0000313" key="3">
    <source>
        <dbReference type="EMBL" id="BBX96672.1"/>
    </source>
</evidence>
<keyword evidence="4" id="KW-1185">Reference proteome</keyword>
<feature type="compositionally biased region" description="Gly residues" evidence="1">
    <location>
        <begin position="265"/>
        <end position="292"/>
    </location>
</feature>
<gene>
    <name evidence="3" type="ORF">MLAC_19660</name>
</gene>
<accession>A0A7I7NJ51</accession>
<feature type="domain" description="DUF732" evidence="2">
    <location>
        <begin position="36"/>
        <end position="117"/>
    </location>
</feature>
<proteinExistence type="predicted"/>
<feature type="region of interest" description="Disordered" evidence="1">
    <location>
        <begin position="188"/>
        <end position="311"/>
    </location>
</feature>
<dbReference type="EMBL" id="AP022581">
    <property type="protein sequence ID" value="BBX96672.1"/>
    <property type="molecule type" value="Genomic_DNA"/>
</dbReference>
<evidence type="ECO:0000259" key="2">
    <source>
        <dbReference type="Pfam" id="PF05305"/>
    </source>
</evidence>
<evidence type="ECO:0000256" key="1">
    <source>
        <dbReference type="SAM" id="MobiDB-lite"/>
    </source>
</evidence>
<reference evidence="3 4" key="1">
    <citation type="journal article" date="2019" name="Emerg. Microbes Infect.">
        <title>Comprehensive subspecies identification of 175 nontuberculous mycobacteria species based on 7547 genomic profiles.</title>
        <authorList>
            <person name="Matsumoto Y."/>
            <person name="Kinjo T."/>
            <person name="Motooka D."/>
            <person name="Nabeya D."/>
            <person name="Jung N."/>
            <person name="Uechi K."/>
            <person name="Horii T."/>
            <person name="Iida T."/>
            <person name="Fujita J."/>
            <person name="Nakamura S."/>
        </authorList>
    </citation>
    <scope>NUCLEOTIDE SEQUENCE [LARGE SCALE GENOMIC DNA]</scope>
    <source>
        <strain evidence="3 4">JCM 15657</strain>
    </source>
</reference>
<feature type="compositionally biased region" description="Pro residues" evidence="1">
    <location>
        <begin position="188"/>
        <end position="251"/>
    </location>
</feature>
<evidence type="ECO:0000313" key="4">
    <source>
        <dbReference type="Proteomes" id="UP000466396"/>
    </source>
</evidence>
<organism evidence="3 4">
    <name type="scientific">Mycobacterium lacus</name>
    <dbReference type="NCBI Taxonomy" id="169765"/>
    <lineage>
        <taxon>Bacteria</taxon>
        <taxon>Bacillati</taxon>
        <taxon>Actinomycetota</taxon>
        <taxon>Actinomycetes</taxon>
        <taxon>Mycobacteriales</taxon>
        <taxon>Mycobacteriaceae</taxon>
        <taxon>Mycobacterium</taxon>
    </lineage>
</organism>
<dbReference type="KEGG" id="mlj:MLAC_19660"/>
<name>A0A7I7NJ51_9MYCO</name>
<dbReference type="RefSeq" id="WP_163745472.1">
    <property type="nucleotide sequence ID" value="NZ_AP022581.1"/>
</dbReference>
<dbReference type="InterPro" id="IPR007969">
    <property type="entry name" value="DUF732"/>
</dbReference>
<dbReference type="Proteomes" id="UP000466396">
    <property type="component" value="Chromosome"/>
</dbReference>
<protein>
    <recommendedName>
        <fullName evidence="2">DUF732 domain-containing protein</fullName>
    </recommendedName>
</protein>
<sequence length="311" mass="31115">MFTGITSHAGILVTAMVALTGAAILRGGAAVGDQDQDQQFLALLDKKEIPAVANVPSVIAAAHKVCLKLDAGMPVGDVLDGLRNDAYNIDPVVRQYPARLTTTMTRFIAAAVQIYCPYDQPKIAAIMASFAPGSTEPAYRVAGYSHDAAVARPEPTGAGAVRLSHVIDGRVFVAGSLIGAVPAGDPLLPNPPQIPGPPPPTAQILTPPPPMAAPSPKQSPPAPQQPPPPQESPPPPQEPPPPPQEPPPPPQEVVEPPADAPQPGGAAGGGSGGNGGGGGIGGGGSGGNGRGGPVEPAPARPTPPGFIRLAP</sequence>
<dbReference type="PRINTS" id="PR01217">
    <property type="entry name" value="PRICHEXTENSN"/>
</dbReference>
<dbReference type="Pfam" id="PF05305">
    <property type="entry name" value="DUF732"/>
    <property type="match status" value="1"/>
</dbReference>